<accession>A0AAE1AWA7</accession>
<name>A0AAE1AWA7_9GAST</name>
<comment type="caution">
    <text evidence="1">The sequence shown here is derived from an EMBL/GenBank/DDBJ whole genome shotgun (WGS) entry which is preliminary data.</text>
</comment>
<dbReference type="EMBL" id="JAWDGP010001105">
    <property type="protein sequence ID" value="KAK3794541.1"/>
    <property type="molecule type" value="Genomic_DNA"/>
</dbReference>
<keyword evidence="2" id="KW-1185">Reference proteome</keyword>
<reference evidence="1" key="1">
    <citation type="journal article" date="2023" name="G3 (Bethesda)">
        <title>A reference genome for the long-term kleptoplast-retaining sea slug Elysia crispata morphotype clarki.</title>
        <authorList>
            <person name="Eastman K.E."/>
            <person name="Pendleton A.L."/>
            <person name="Shaikh M.A."/>
            <person name="Suttiyut T."/>
            <person name="Ogas R."/>
            <person name="Tomko P."/>
            <person name="Gavelis G."/>
            <person name="Widhalm J.R."/>
            <person name="Wisecaver J.H."/>
        </authorList>
    </citation>
    <scope>NUCLEOTIDE SEQUENCE</scope>
    <source>
        <strain evidence="1">ECLA1</strain>
    </source>
</reference>
<protein>
    <submittedName>
        <fullName evidence="1">Uncharacterized protein</fullName>
    </submittedName>
</protein>
<dbReference type="AlphaFoldDB" id="A0AAE1AWA7"/>
<evidence type="ECO:0000313" key="1">
    <source>
        <dbReference type="EMBL" id="KAK3794541.1"/>
    </source>
</evidence>
<proteinExistence type="predicted"/>
<sequence length="84" mass="9473">MIPSKRILRHSLANLCLVPVTNCDSELRIDLRTQTVNHVRDTDALHGSRLSGSSDNQLSYSKYETETISSLPTLTLFPPELEEF</sequence>
<organism evidence="1 2">
    <name type="scientific">Elysia crispata</name>
    <name type="common">lettuce slug</name>
    <dbReference type="NCBI Taxonomy" id="231223"/>
    <lineage>
        <taxon>Eukaryota</taxon>
        <taxon>Metazoa</taxon>
        <taxon>Spiralia</taxon>
        <taxon>Lophotrochozoa</taxon>
        <taxon>Mollusca</taxon>
        <taxon>Gastropoda</taxon>
        <taxon>Heterobranchia</taxon>
        <taxon>Euthyneura</taxon>
        <taxon>Panpulmonata</taxon>
        <taxon>Sacoglossa</taxon>
        <taxon>Placobranchoidea</taxon>
        <taxon>Plakobranchidae</taxon>
        <taxon>Elysia</taxon>
    </lineage>
</organism>
<dbReference type="Proteomes" id="UP001283361">
    <property type="component" value="Unassembled WGS sequence"/>
</dbReference>
<evidence type="ECO:0000313" key="2">
    <source>
        <dbReference type="Proteomes" id="UP001283361"/>
    </source>
</evidence>
<gene>
    <name evidence="1" type="ORF">RRG08_003691</name>
</gene>